<protein>
    <recommendedName>
        <fullName evidence="4">Primosomal protein</fullName>
    </recommendedName>
</protein>
<evidence type="ECO:0000256" key="1">
    <source>
        <dbReference type="SAM" id="MobiDB-lite"/>
    </source>
</evidence>
<evidence type="ECO:0000313" key="2">
    <source>
        <dbReference type="EMBL" id="TWF78489.1"/>
    </source>
</evidence>
<dbReference type="AlphaFoldDB" id="A0A561SUF0"/>
<sequence>MASDIVPIQLSLTEGDLVTLWAPRWREDGEEWEAFLGDDDALFAFPEVTQLAAFVRTVTEHDLVDHPAWSVVPDLTVPELTPDDTQRYDIVGVPELVAEDPDTWTVGELAEITEMVRSIAEVCELDAVTDVLGAAPAFGLLRQGTLPFVGREGQRLWTQMVETIAERWDEVIDALDDIVATPEVDAVALAAAEKEVVIVEDTDEPTVTEADEDGAADEDEDEETGFWEEVGIDPVRITTRDGDHFTLRCYLDDKAVFLGSDGRIDVFRSERALARWLAEDGAAGHDLATASTWPEIVERAAVGELDVQVDDLNAYSLTGLADDLAEGPLAVDPSHLELAAELLLDVGDWAGDDEARRALAESQALGWLVSYITKPDPTRLAPSPPFDAEAARFRELVEDVTNRFRTH</sequence>
<feature type="region of interest" description="Disordered" evidence="1">
    <location>
        <begin position="204"/>
        <end position="224"/>
    </location>
</feature>
<reference evidence="2 3" key="1">
    <citation type="submission" date="2019-06" db="EMBL/GenBank/DDBJ databases">
        <title>Sequencing the genomes of 1000 actinobacteria strains.</title>
        <authorList>
            <person name="Klenk H.-P."/>
        </authorList>
    </citation>
    <scope>NUCLEOTIDE SEQUENCE [LARGE SCALE GENOMIC DNA]</scope>
    <source>
        <strain evidence="2 3">DSM 45671</strain>
    </source>
</reference>
<comment type="caution">
    <text evidence="2">The sequence shown here is derived from an EMBL/GenBank/DDBJ whole genome shotgun (WGS) entry which is preliminary data.</text>
</comment>
<name>A0A561SUF0_9PSEU</name>
<evidence type="ECO:0000313" key="3">
    <source>
        <dbReference type="Proteomes" id="UP000321261"/>
    </source>
</evidence>
<dbReference type="OrthoDB" id="3350465at2"/>
<evidence type="ECO:0008006" key="4">
    <source>
        <dbReference type="Google" id="ProtNLM"/>
    </source>
</evidence>
<proteinExistence type="predicted"/>
<gene>
    <name evidence="2" type="ORF">FHX44_114412</name>
</gene>
<dbReference type="Proteomes" id="UP000321261">
    <property type="component" value="Unassembled WGS sequence"/>
</dbReference>
<dbReference type="EMBL" id="VIWU01000001">
    <property type="protein sequence ID" value="TWF78489.1"/>
    <property type="molecule type" value="Genomic_DNA"/>
</dbReference>
<keyword evidence="3" id="KW-1185">Reference proteome</keyword>
<accession>A0A561SUF0</accession>
<organism evidence="2 3">
    <name type="scientific">Pseudonocardia hierapolitana</name>
    <dbReference type="NCBI Taxonomy" id="1128676"/>
    <lineage>
        <taxon>Bacteria</taxon>
        <taxon>Bacillati</taxon>
        <taxon>Actinomycetota</taxon>
        <taxon>Actinomycetes</taxon>
        <taxon>Pseudonocardiales</taxon>
        <taxon>Pseudonocardiaceae</taxon>
        <taxon>Pseudonocardia</taxon>
    </lineage>
</organism>
<dbReference type="RefSeq" id="WP_147257494.1">
    <property type="nucleotide sequence ID" value="NZ_VIWU01000001.1"/>
</dbReference>